<sequence>MSSSISSKVKLDQEVCADADKLVRLYTELADLRRNKIINLYSSNGPQLIWNGNCYSGLTEIGSFWDNLPSTQHEVICLDAHRIDPTSDDMSIVVLSMGKVTIGGLTHAYNQSLVLILEDGTYKVKSDTYRLMD</sequence>
<evidence type="ECO:0000313" key="4">
    <source>
        <dbReference type="Proteomes" id="UP000580250"/>
    </source>
</evidence>
<keyword evidence="1" id="KW-0963">Cytoplasm</keyword>
<dbReference type="EMBL" id="CAJEWN010000024">
    <property type="protein sequence ID" value="CAD2139856.1"/>
    <property type="molecule type" value="Genomic_DNA"/>
</dbReference>
<dbReference type="Gene3D" id="3.10.450.50">
    <property type="match status" value="1"/>
</dbReference>
<comment type="caution">
    <text evidence="3">The sequence shown here is derived from an EMBL/GenBank/DDBJ whole genome shotgun (WGS) entry which is preliminary data.</text>
</comment>
<name>A0A6V7U0Q6_MELEN</name>
<protein>
    <recommendedName>
        <fullName evidence="1">NTF2-related export protein</fullName>
    </recommendedName>
</protein>
<accession>A0A6V7U0Q6</accession>
<dbReference type="InterPro" id="IPR045875">
    <property type="entry name" value="NTF2"/>
</dbReference>
<reference evidence="3 4" key="1">
    <citation type="submission" date="2020-08" db="EMBL/GenBank/DDBJ databases">
        <authorList>
            <person name="Koutsovoulos G."/>
            <person name="Danchin GJ E."/>
        </authorList>
    </citation>
    <scope>NUCLEOTIDE SEQUENCE [LARGE SCALE GENOMIC DNA]</scope>
</reference>
<evidence type="ECO:0000259" key="2">
    <source>
        <dbReference type="PROSITE" id="PS50177"/>
    </source>
</evidence>
<dbReference type="Proteomes" id="UP000580250">
    <property type="component" value="Unassembled WGS sequence"/>
</dbReference>
<dbReference type="GO" id="GO:0005737">
    <property type="term" value="C:cytoplasm"/>
    <property type="evidence" value="ECO:0007669"/>
    <property type="project" value="UniProtKB-SubCell"/>
</dbReference>
<keyword evidence="1" id="KW-0653">Protein transport</keyword>
<dbReference type="InterPro" id="IPR032710">
    <property type="entry name" value="NTF2-like_dom_sf"/>
</dbReference>
<dbReference type="SUPFAM" id="SSF54427">
    <property type="entry name" value="NTF2-like"/>
    <property type="match status" value="1"/>
</dbReference>
<keyword evidence="1" id="KW-0813">Transport</keyword>
<comment type="function">
    <text evidence="1">Has a role in nuclear-cytoplasmic transport of proteins and mRNAs.</text>
</comment>
<dbReference type="PANTHER" id="PTHR12612">
    <property type="entry name" value="NUCLEAR TRANSPORT FACTOR 2"/>
    <property type="match status" value="1"/>
</dbReference>
<dbReference type="GO" id="GO:0051028">
    <property type="term" value="P:mRNA transport"/>
    <property type="evidence" value="ECO:0007669"/>
    <property type="project" value="UniProtKB-UniRule"/>
</dbReference>
<evidence type="ECO:0000313" key="3">
    <source>
        <dbReference type="EMBL" id="CAD2139856.1"/>
    </source>
</evidence>
<dbReference type="GO" id="GO:0006913">
    <property type="term" value="P:nucleocytoplasmic transport"/>
    <property type="evidence" value="ECO:0007669"/>
    <property type="project" value="UniProtKB-UniRule"/>
</dbReference>
<dbReference type="Pfam" id="PF02136">
    <property type="entry name" value="NTF2"/>
    <property type="match status" value="1"/>
</dbReference>
<dbReference type="PROSITE" id="PS50177">
    <property type="entry name" value="NTF2_DOMAIN"/>
    <property type="match status" value="1"/>
</dbReference>
<dbReference type="InterPro" id="IPR018222">
    <property type="entry name" value="Nuclear_transport_factor_2_euk"/>
</dbReference>
<comment type="subcellular location">
    <subcellularLocation>
        <location evidence="1">Cytoplasm</location>
    </subcellularLocation>
    <subcellularLocation>
        <location evidence="1">Nucleus</location>
    </subcellularLocation>
</comment>
<organism evidence="3 4">
    <name type="scientific">Meloidogyne enterolobii</name>
    <name type="common">Root-knot nematode worm</name>
    <name type="synonym">Meloidogyne mayaguensis</name>
    <dbReference type="NCBI Taxonomy" id="390850"/>
    <lineage>
        <taxon>Eukaryota</taxon>
        <taxon>Metazoa</taxon>
        <taxon>Ecdysozoa</taxon>
        <taxon>Nematoda</taxon>
        <taxon>Chromadorea</taxon>
        <taxon>Rhabditida</taxon>
        <taxon>Tylenchina</taxon>
        <taxon>Tylenchomorpha</taxon>
        <taxon>Tylenchoidea</taxon>
        <taxon>Meloidogynidae</taxon>
        <taxon>Meloidogyninae</taxon>
        <taxon>Meloidogyne</taxon>
    </lineage>
</organism>
<keyword evidence="1" id="KW-0539">Nucleus</keyword>
<proteinExistence type="predicted"/>
<feature type="domain" description="NTF2" evidence="2">
    <location>
        <begin position="18"/>
        <end position="131"/>
    </location>
</feature>
<dbReference type="GO" id="GO:0015031">
    <property type="term" value="P:protein transport"/>
    <property type="evidence" value="ECO:0007669"/>
    <property type="project" value="UniProtKB-KW"/>
</dbReference>
<dbReference type="AlphaFoldDB" id="A0A6V7U0Q6"/>
<dbReference type="GO" id="GO:0005634">
    <property type="term" value="C:nucleus"/>
    <property type="evidence" value="ECO:0007669"/>
    <property type="project" value="UniProtKB-SubCell"/>
</dbReference>
<dbReference type="OrthoDB" id="25408at2759"/>
<gene>
    <name evidence="3" type="ORF">MENT_LOCUS6292</name>
</gene>
<evidence type="ECO:0000256" key="1">
    <source>
        <dbReference type="RuleBase" id="RU369002"/>
    </source>
</evidence>
<dbReference type="InterPro" id="IPR002075">
    <property type="entry name" value="NTF2_dom"/>
</dbReference>